<evidence type="ECO:0000313" key="2">
    <source>
        <dbReference type="Proteomes" id="UP000321062"/>
    </source>
</evidence>
<accession>A0A5B9DKF7</accession>
<reference evidence="1 2" key="1">
    <citation type="journal article" date="2015" name="Int. J. Syst. Evol. Microbiol.">
        <title>Youhaiella tibetensis gen. nov., sp. nov., isolated from subsurface sediment.</title>
        <authorList>
            <person name="Wang Y.X."/>
            <person name="Huang F.Q."/>
            <person name="Nogi Y."/>
            <person name="Pang S.J."/>
            <person name="Wang P.K."/>
            <person name="Lv J."/>
        </authorList>
    </citation>
    <scope>NUCLEOTIDE SEQUENCE [LARGE SCALE GENOMIC DNA]</scope>
    <source>
        <strain evidence="2">fig4</strain>
    </source>
</reference>
<dbReference type="KEGG" id="yti:FNA67_04155"/>
<organism evidence="1 2">
    <name type="scientific">Paradevosia tibetensis</name>
    <dbReference type="NCBI Taxonomy" id="1447062"/>
    <lineage>
        <taxon>Bacteria</taxon>
        <taxon>Pseudomonadati</taxon>
        <taxon>Pseudomonadota</taxon>
        <taxon>Alphaproteobacteria</taxon>
        <taxon>Hyphomicrobiales</taxon>
        <taxon>Devosiaceae</taxon>
        <taxon>Paradevosia</taxon>
    </lineage>
</organism>
<name>A0A5B9DKF7_9HYPH</name>
<dbReference type="Pfam" id="PF20553">
    <property type="entry name" value="Methyltransf_35"/>
    <property type="match status" value="1"/>
</dbReference>
<keyword evidence="2" id="KW-1185">Reference proteome</keyword>
<dbReference type="EMBL" id="CP041690">
    <property type="protein sequence ID" value="QEE19415.1"/>
    <property type="molecule type" value="Genomic_DNA"/>
</dbReference>
<dbReference type="AlphaFoldDB" id="A0A5B9DKF7"/>
<dbReference type="InterPro" id="IPR046788">
    <property type="entry name" value="Methyltransf_35"/>
</dbReference>
<sequence length="317" mass="35810">MPASYREIDYRIRPGKYVERMMMIEAFRRLRFASVESYQYVGLGSVYFSDFMLVHRALGIHKLVSIERAVHDKNRFLGNIPFSSVEMLWGDTATELAKVDLSLRSIVWLDYDGRLSASMLNDITSVASRATSGSVLAVTVQCKFDRVAGEHGEDASVQTLVDALGADRIPYNLKTEDIEGQGTGRLFRKVIVEEVDRALSARNAILHKTHQFQARQVFNFRYEDGVPMMTVAVVIFDAGQRGLLDLCAFEALDFVRNGEEEFKIAIPKLTPREIKLLEAQMPNDDPSKIVLGPIPPKDAAQYTKLYRFFPNIAFVES</sequence>
<proteinExistence type="predicted"/>
<evidence type="ECO:0000313" key="1">
    <source>
        <dbReference type="EMBL" id="QEE19415.1"/>
    </source>
</evidence>
<dbReference type="Proteomes" id="UP000321062">
    <property type="component" value="Chromosome"/>
</dbReference>
<dbReference type="OrthoDB" id="9181262at2"/>
<gene>
    <name evidence="1" type="ORF">FNA67_04155</name>
</gene>
<protein>
    <submittedName>
        <fullName evidence="1">Uncharacterized protein</fullName>
    </submittedName>
</protein>
<dbReference type="RefSeq" id="WP_147655172.1">
    <property type="nucleotide sequence ID" value="NZ_BMFM01000001.1"/>
</dbReference>